<evidence type="ECO:0000313" key="5">
    <source>
        <dbReference type="EMBL" id="TVT17948.1"/>
    </source>
</evidence>
<name>A0A558A102_9PSEU</name>
<dbReference type="PROSITE" id="PS50949">
    <property type="entry name" value="HTH_GNTR"/>
    <property type="match status" value="1"/>
</dbReference>
<dbReference type="SUPFAM" id="SSF46785">
    <property type="entry name" value="Winged helix' DNA-binding domain"/>
    <property type="match status" value="1"/>
</dbReference>
<dbReference type="InterPro" id="IPR036390">
    <property type="entry name" value="WH_DNA-bd_sf"/>
</dbReference>
<dbReference type="OrthoDB" id="3172099at2"/>
<evidence type="ECO:0000256" key="1">
    <source>
        <dbReference type="ARBA" id="ARBA00023015"/>
    </source>
</evidence>
<dbReference type="Proteomes" id="UP000318578">
    <property type="component" value="Unassembled WGS sequence"/>
</dbReference>
<dbReference type="InterPro" id="IPR036388">
    <property type="entry name" value="WH-like_DNA-bd_sf"/>
</dbReference>
<protein>
    <submittedName>
        <fullName evidence="5">FadR family transcriptional regulator</fullName>
    </submittedName>
</protein>
<dbReference type="SMART" id="SM00345">
    <property type="entry name" value="HTH_GNTR"/>
    <property type="match status" value="1"/>
</dbReference>
<dbReference type="InterPro" id="IPR000524">
    <property type="entry name" value="Tscrpt_reg_HTH_GntR"/>
</dbReference>
<dbReference type="EMBL" id="VJZA01000069">
    <property type="protein sequence ID" value="TVT17948.1"/>
    <property type="molecule type" value="Genomic_DNA"/>
</dbReference>
<evidence type="ECO:0000256" key="2">
    <source>
        <dbReference type="ARBA" id="ARBA00023125"/>
    </source>
</evidence>
<keyword evidence="3" id="KW-0804">Transcription</keyword>
<proteinExistence type="predicted"/>
<dbReference type="Pfam" id="PF00392">
    <property type="entry name" value="GntR"/>
    <property type="match status" value="1"/>
</dbReference>
<keyword evidence="1" id="KW-0805">Transcription regulation</keyword>
<dbReference type="InterPro" id="IPR011711">
    <property type="entry name" value="GntR_C"/>
</dbReference>
<dbReference type="CDD" id="cd07377">
    <property type="entry name" value="WHTH_GntR"/>
    <property type="match status" value="1"/>
</dbReference>
<feature type="domain" description="HTH gntR-type" evidence="4">
    <location>
        <begin position="23"/>
        <end position="93"/>
    </location>
</feature>
<keyword evidence="2" id="KW-0238">DNA-binding</keyword>
<dbReference type="PANTHER" id="PTHR43537">
    <property type="entry name" value="TRANSCRIPTIONAL REGULATOR, GNTR FAMILY"/>
    <property type="match status" value="1"/>
</dbReference>
<organism evidence="5 6">
    <name type="scientific">Amycolatopsis acidiphila</name>
    <dbReference type="NCBI Taxonomy" id="715473"/>
    <lineage>
        <taxon>Bacteria</taxon>
        <taxon>Bacillati</taxon>
        <taxon>Actinomycetota</taxon>
        <taxon>Actinomycetes</taxon>
        <taxon>Pseudonocardiales</taxon>
        <taxon>Pseudonocardiaceae</taxon>
        <taxon>Amycolatopsis</taxon>
    </lineage>
</organism>
<dbReference type="Pfam" id="PF07729">
    <property type="entry name" value="FCD"/>
    <property type="match status" value="1"/>
</dbReference>
<dbReference type="RefSeq" id="WP_144643200.1">
    <property type="nucleotide sequence ID" value="NZ_BNAX01000006.1"/>
</dbReference>
<dbReference type="GO" id="GO:0003677">
    <property type="term" value="F:DNA binding"/>
    <property type="evidence" value="ECO:0007669"/>
    <property type="project" value="UniProtKB-KW"/>
</dbReference>
<dbReference type="PANTHER" id="PTHR43537:SF5">
    <property type="entry name" value="UXU OPERON TRANSCRIPTIONAL REGULATOR"/>
    <property type="match status" value="1"/>
</dbReference>
<reference evidence="5 6" key="1">
    <citation type="submission" date="2019-07" db="EMBL/GenBank/DDBJ databases">
        <title>New species of Amycolatopsis and Streptomyces.</title>
        <authorList>
            <person name="Duangmal K."/>
            <person name="Teo W.F.A."/>
            <person name="Lipun K."/>
        </authorList>
    </citation>
    <scope>NUCLEOTIDE SEQUENCE [LARGE SCALE GENOMIC DNA]</scope>
    <source>
        <strain evidence="5 6">JCM 30562</strain>
    </source>
</reference>
<dbReference type="InterPro" id="IPR008920">
    <property type="entry name" value="TF_FadR/GntR_C"/>
</dbReference>
<dbReference type="AlphaFoldDB" id="A0A558A102"/>
<comment type="caution">
    <text evidence="5">The sequence shown here is derived from an EMBL/GenBank/DDBJ whole genome shotgun (WGS) entry which is preliminary data.</text>
</comment>
<dbReference type="SMART" id="SM00895">
    <property type="entry name" value="FCD"/>
    <property type="match status" value="1"/>
</dbReference>
<evidence type="ECO:0000259" key="4">
    <source>
        <dbReference type="PROSITE" id="PS50949"/>
    </source>
</evidence>
<evidence type="ECO:0000256" key="3">
    <source>
        <dbReference type="ARBA" id="ARBA00023163"/>
    </source>
</evidence>
<dbReference type="GO" id="GO:0003700">
    <property type="term" value="F:DNA-binding transcription factor activity"/>
    <property type="evidence" value="ECO:0007669"/>
    <property type="project" value="InterPro"/>
</dbReference>
<dbReference type="PRINTS" id="PR00035">
    <property type="entry name" value="HTHGNTR"/>
</dbReference>
<dbReference type="Gene3D" id="1.20.120.530">
    <property type="entry name" value="GntR ligand-binding domain-like"/>
    <property type="match status" value="1"/>
</dbReference>
<keyword evidence="6" id="KW-1185">Reference proteome</keyword>
<dbReference type="Gene3D" id="1.10.10.10">
    <property type="entry name" value="Winged helix-like DNA-binding domain superfamily/Winged helix DNA-binding domain"/>
    <property type="match status" value="1"/>
</dbReference>
<accession>A0A558A102</accession>
<gene>
    <name evidence="5" type="ORF">FNH06_29435</name>
</gene>
<dbReference type="SUPFAM" id="SSF48008">
    <property type="entry name" value="GntR ligand-binding domain-like"/>
    <property type="match status" value="1"/>
</dbReference>
<evidence type="ECO:0000313" key="6">
    <source>
        <dbReference type="Proteomes" id="UP000318578"/>
    </source>
</evidence>
<sequence length="261" mass="28109">MTVESPAAAHARGAAVIGPIHAPKASEIFADLLRQKILDGEFPEGQPLPSERSLGEQSRLSRAAVREAIGILKQQGLIVSKPGRNGGSIVTRPTSQELVASLQTYVRSQGWGADNRTLLEMREIIEPWCAAFAASHRTDEDLQRIRQRLDQASASIDRVEEYVSAGLSWHAAVADAGHNVLLSAFMSAASTPFLSAADHGRYDSLKARKSTLKTHKAITAAISDRDPQRAFDLMARHVQGSEAPLLENLATTLENDTAATG</sequence>